<dbReference type="AlphaFoldDB" id="A0A0E9S3I9"/>
<dbReference type="EMBL" id="GBXM01072820">
    <property type="protein sequence ID" value="JAH35757.1"/>
    <property type="molecule type" value="Transcribed_RNA"/>
</dbReference>
<protein>
    <submittedName>
        <fullName evidence="1">Uncharacterized protein</fullName>
    </submittedName>
</protein>
<name>A0A0E9S3I9_ANGAN</name>
<evidence type="ECO:0000313" key="1">
    <source>
        <dbReference type="EMBL" id="JAH35757.1"/>
    </source>
</evidence>
<organism evidence="1">
    <name type="scientific">Anguilla anguilla</name>
    <name type="common">European freshwater eel</name>
    <name type="synonym">Muraena anguilla</name>
    <dbReference type="NCBI Taxonomy" id="7936"/>
    <lineage>
        <taxon>Eukaryota</taxon>
        <taxon>Metazoa</taxon>
        <taxon>Chordata</taxon>
        <taxon>Craniata</taxon>
        <taxon>Vertebrata</taxon>
        <taxon>Euteleostomi</taxon>
        <taxon>Actinopterygii</taxon>
        <taxon>Neopterygii</taxon>
        <taxon>Teleostei</taxon>
        <taxon>Anguilliformes</taxon>
        <taxon>Anguillidae</taxon>
        <taxon>Anguilla</taxon>
    </lineage>
</organism>
<accession>A0A0E9S3I9</accession>
<sequence length="22" mass="2558">MKCQTVLYFDSSQAIIQEILAR</sequence>
<proteinExistence type="predicted"/>
<reference evidence="1" key="2">
    <citation type="journal article" date="2015" name="Fish Shellfish Immunol.">
        <title>Early steps in the European eel (Anguilla anguilla)-Vibrio vulnificus interaction in the gills: Role of the RtxA13 toxin.</title>
        <authorList>
            <person name="Callol A."/>
            <person name="Pajuelo D."/>
            <person name="Ebbesson L."/>
            <person name="Teles M."/>
            <person name="MacKenzie S."/>
            <person name="Amaro C."/>
        </authorList>
    </citation>
    <scope>NUCLEOTIDE SEQUENCE</scope>
</reference>
<reference evidence="1" key="1">
    <citation type="submission" date="2014-11" db="EMBL/GenBank/DDBJ databases">
        <authorList>
            <person name="Amaro Gonzalez C."/>
        </authorList>
    </citation>
    <scope>NUCLEOTIDE SEQUENCE</scope>
</reference>